<dbReference type="Pfam" id="PF07695">
    <property type="entry name" value="7TMR-DISM_7TM"/>
    <property type="match status" value="1"/>
</dbReference>
<dbReference type="SUPFAM" id="SSF55874">
    <property type="entry name" value="ATPase domain of HSP90 chaperone/DNA topoisomerase II/histidine kinase"/>
    <property type="match status" value="2"/>
</dbReference>
<dbReference type="GO" id="GO:0005524">
    <property type="term" value="F:ATP binding"/>
    <property type="evidence" value="ECO:0007669"/>
    <property type="project" value="UniProtKB-KW"/>
</dbReference>
<evidence type="ECO:0000313" key="14">
    <source>
        <dbReference type="EMBL" id="PWA09779.1"/>
    </source>
</evidence>
<dbReference type="InterPro" id="IPR003594">
    <property type="entry name" value="HATPase_dom"/>
</dbReference>
<dbReference type="CDD" id="cd00075">
    <property type="entry name" value="HATPase"/>
    <property type="match status" value="1"/>
</dbReference>
<feature type="transmembrane region" description="Helical" evidence="11">
    <location>
        <begin position="231"/>
        <end position="248"/>
    </location>
</feature>
<comment type="caution">
    <text evidence="14">The sequence shown here is derived from an EMBL/GenBank/DDBJ whole genome shotgun (WGS) entry which is preliminary data.</text>
</comment>
<dbReference type="Pfam" id="PF06580">
    <property type="entry name" value="His_kinase"/>
    <property type="match status" value="1"/>
</dbReference>
<evidence type="ECO:0000256" key="11">
    <source>
        <dbReference type="SAM" id="Phobius"/>
    </source>
</evidence>
<dbReference type="SMART" id="SM00448">
    <property type="entry name" value="REC"/>
    <property type="match status" value="1"/>
</dbReference>
<dbReference type="InterPro" id="IPR011006">
    <property type="entry name" value="CheY-like_superfamily"/>
</dbReference>
<dbReference type="Pfam" id="PF00072">
    <property type="entry name" value="Response_reg"/>
    <property type="match status" value="1"/>
</dbReference>
<dbReference type="OrthoDB" id="9809348at2"/>
<keyword evidence="8" id="KW-0067">ATP-binding</keyword>
<dbReference type="InterPro" id="IPR010559">
    <property type="entry name" value="Sig_transdc_His_kin_internal"/>
</dbReference>
<evidence type="ECO:0000256" key="10">
    <source>
        <dbReference type="PROSITE-ProRule" id="PRU00169"/>
    </source>
</evidence>
<dbReference type="PRINTS" id="PR00344">
    <property type="entry name" value="BCTRLSENSOR"/>
</dbReference>
<evidence type="ECO:0000256" key="8">
    <source>
        <dbReference type="ARBA" id="ARBA00022840"/>
    </source>
</evidence>
<keyword evidence="11" id="KW-1133">Transmembrane helix</keyword>
<keyword evidence="11" id="KW-0472">Membrane</keyword>
<dbReference type="Proteomes" id="UP000245998">
    <property type="component" value="Unassembled WGS sequence"/>
</dbReference>
<dbReference type="SUPFAM" id="SSF47384">
    <property type="entry name" value="Homodimeric domain of signal transducing histidine kinase"/>
    <property type="match status" value="1"/>
</dbReference>
<dbReference type="GO" id="GO:0005886">
    <property type="term" value="C:plasma membrane"/>
    <property type="evidence" value="ECO:0007669"/>
    <property type="project" value="UniProtKB-SubCell"/>
</dbReference>
<feature type="transmembrane region" description="Helical" evidence="11">
    <location>
        <begin position="203"/>
        <end position="224"/>
    </location>
</feature>
<keyword evidence="15" id="KW-1185">Reference proteome</keyword>
<dbReference type="PROSITE" id="PS50109">
    <property type="entry name" value="HIS_KIN"/>
    <property type="match status" value="2"/>
</dbReference>
<dbReference type="Gene3D" id="3.30.565.10">
    <property type="entry name" value="Histidine kinase-like ATPase, C-terminal domain"/>
    <property type="match status" value="2"/>
</dbReference>
<proteinExistence type="predicted"/>
<dbReference type="InterPro" id="IPR001789">
    <property type="entry name" value="Sig_transdc_resp-reg_receiver"/>
</dbReference>
<evidence type="ECO:0000256" key="6">
    <source>
        <dbReference type="ARBA" id="ARBA00022741"/>
    </source>
</evidence>
<accession>A0A2U1JXU1</accession>
<keyword evidence="9" id="KW-0902">Two-component regulatory system</keyword>
<dbReference type="GO" id="GO:0000155">
    <property type="term" value="F:phosphorelay sensor kinase activity"/>
    <property type="evidence" value="ECO:0007669"/>
    <property type="project" value="InterPro"/>
</dbReference>
<dbReference type="InterPro" id="IPR003661">
    <property type="entry name" value="HisK_dim/P_dom"/>
</dbReference>
<dbReference type="CDD" id="cd00082">
    <property type="entry name" value="HisKA"/>
    <property type="match status" value="1"/>
</dbReference>
<feature type="transmembrane region" description="Helical" evidence="11">
    <location>
        <begin position="356"/>
        <end position="379"/>
    </location>
</feature>
<evidence type="ECO:0000256" key="5">
    <source>
        <dbReference type="ARBA" id="ARBA00022679"/>
    </source>
</evidence>
<sequence>MKKKLGSAAITFIIFILIFTVLYKVFAYGTKQTPKAEAGYLDLTNWDFSTDALVPLNGEWEFYPKQLYSFDDLLSHPDKLDSEKINVPGNFYSKMQSLGVATYRLHIKVNHVDQVYGLKTSSIRLANRVIVNGKTIGESGETALKKDYKAENKPYASYFNLQPGWNDIIVQVANYDLRGMGGINGSIYLGYAEQISNLRDKALAYDLIIVTSFLIMGLYFVGLYSQRKEDYTLVIFGLICIFSAIYIATSGERVLYDIFLNIPFWLYYRIQMLSLIGAGMGFYLYVYTAFRPYCSRTTVYGGLVIGIILGILAVSMASYLYAGVFLPILTAFVTVSLLYATYVFLLAALHKVAESMYLVIGAISLIAYALIQTANAYFATPVYKMVPFEPFLFLLMLALLMSLRFSNDYRKIRELSVQLLKANKLKDEFLARTSHEFKSPLHGIKNISRSMLDNSFYPLHNEQRERVQLITNITDRLSQLVYDILDFSKLKEGELTVNPVPVDVHFAVGVHLRIYSFLAMDRNIRLENHVPDRLPYVFADETRFGQIIGNLLDNAIKHTENGVVDVQAKERNGKIDISVHDTGEGMDEDELPFIFEPFRTLDSSMESRSIGLGLSIVKQLVELQNGELTVSSIKGKGTTFTFTLPIAKIKDKPNKNYKNSSQIIKQPEYSFPTPYDLDQNGKYTVLIADDNFSNLKILIDTLQSIDCNVIAVQNGIEAMEIINQSKSIDLAILDLMMPGMSGDEVCQAIRTKYTLTEFPVLMVTAAIQPHDKVAAFEAGANDFLPKPFDLDELKARISSLLAMKESFSKALDLEVAFLQSQIKPHFLYNALNSIVASSYTDVERSRKLTTNLADYLRGSFQFSNIQKRVSFKQELNLIKTYVEIEKARFRDRIRVEYDVEEKMHDVNLPPLLIQPLVENAIRHGIGKRVEGGTVKIKAYRQDGYDCIEIEDDGVGMSEEQIKALYEEPTAQKGVGLKNINSRLKYEYGSGLDIQSKKEMGTKIIVPIPCE</sequence>
<dbReference type="EMBL" id="QCZG01000026">
    <property type="protein sequence ID" value="PWA09779.1"/>
    <property type="molecule type" value="Genomic_DNA"/>
</dbReference>
<organism evidence="14 15">
    <name type="scientific">Pueribacillus theae</name>
    <dbReference type="NCBI Taxonomy" id="2171751"/>
    <lineage>
        <taxon>Bacteria</taxon>
        <taxon>Bacillati</taxon>
        <taxon>Bacillota</taxon>
        <taxon>Bacilli</taxon>
        <taxon>Bacillales</taxon>
        <taxon>Bacillaceae</taxon>
        <taxon>Pueribacillus</taxon>
    </lineage>
</organism>
<keyword evidence="4 10" id="KW-0597">Phosphoprotein</keyword>
<dbReference type="InterPro" id="IPR036097">
    <property type="entry name" value="HisK_dim/P_sf"/>
</dbReference>
<feature type="transmembrane region" description="Helical" evidence="11">
    <location>
        <begin position="268"/>
        <end position="287"/>
    </location>
</feature>
<dbReference type="InterPro" id="IPR005467">
    <property type="entry name" value="His_kinase_dom"/>
</dbReference>
<evidence type="ECO:0000259" key="12">
    <source>
        <dbReference type="PROSITE" id="PS50109"/>
    </source>
</evidence>
<feature type="transmembrane region" description="Helical" evidence="11">
    <location>
        <begin position="299"/>
        <end position="322"/>
    </location>
</feature>
<dbReference type="Gene3D" id="2.60.120.260">
    <property type="entry name" value="Galactose-binding domain-like"/>
    <property type="match status" value="1"/>
</dbReference>
<comment type="catalytic activity">
    <reaction evidence="1">
        <text>ATP + protein L-histidine = ADP + protein N-phospho-L-histidine.</text>
        <dbReference type="EC" id="2.7.13.3"/>
    </reaction>
</comment>
<dbReference type="EC" id="2.7.13.3" evidence="3"/>
<dbReference type="PANTHER" id="PTHR43547">
    <property type="entry name" value="TWO-COMPONENT HISTIDINE KINASE"/>
    <property type="match status" value="1"/>
</dbReference>
<evidence type="ECO:0000256" key="9">
    <source>
        <dbReference type="ARBA" id="ARBA00023012"/>
    </source>
</evidence>
<dbReference type="FunFam" id="3.30.565.10:FF:000006">
    <property type="entry name" value="Sensor histidine kinase WalK"/>
    <property type="match status" value="1"/>
</dbReference>
<evidence type="ECO:0000256" key="4">
    <source>
        <dbReference type="ARBA" id="ARBA00022553"/>
    </source>
</evidence>
<evidence type="ECO:0000256" key="1">
    <source>
        <dbReference type="ARBA" id="ARBA00000085"/>
    </source>
</evidence>
<comment type="subcellular location">
    <subcellularLocation>
        <location evidence="2">Cell membrane</location>
        <topology evidence="2">Multi-pass membrane protein</topology>
    </subcellularLocation>
</comment>
<dbReference type="Gene3D" id="1.10.287.130">
    <property type="match status" value="1"/>
</dbReference>
<feature type="domain" description="Histidine kinase" evidence="12">
    <location>
        <begin position="912"/>
        <end position="1010"/>
    </location>
</feature>
<protein>
    <recommendedName>
        <fullName evidence="3">histidine kinase</fullName>
        <ecNumber evidence="3">2.7.13.3</ecNumber>
    </recommendedName>
</protein>
<keyword evidence="6" id="KW-0547">Nucleotide-binding</keyword>
<dbReference type="RefSeq" id="WP_116555242.1">
    <property type="nucleotide sequence ID" value="NZ_QCZG01000026.1"/>
</dbReference>
<dbReference type="SUPFAM" id="SSF49785">
    <property type="entry name" value="Galactose-binding domain-like"/>
    <property type="match status" value="1"/>
</dbReference>
<dbReference type="InterPro" id="IPR011623">
    <property type="entry name" value="7TMR_DISM_rcpt_extracell_dom1"/>
</dbReference>
<dbReference type="PANTHER" id="PTHR43547:SF2">
    <property type="entry name" value="HYBRID SIGNAL TRANSDUCTION HISTIDINE KINASE C"/>
    <property type="match status" value="1"/>
</dbReference>
<dbReference type="SMART" id="SM00387">
    <property type="entry name" value="HATPase_c"/>
    <property type="match status" value="2"/>
</dbReference>
<feature type="domain" description="Response regulatory" evidence="13">
    <location>
        <begin position="684"/>
        <end position="801"/>
    </location>
</feature>
<keyword evidence="5" id="KW-0808">Transferase</keyword>
<keyword evidence="7" id="KW-0418">Kinase</keyword>
<gene>
    <name evidence="14" type="ORF">DCC39_12515</name>
</gene>
<dbReference type="InterPro" id="IPR004358">
    <property type="entry name" value="Sig_transdc_His_kin-like_C"/>
</dbReference>
<feature type="transmembrane region" description="Helical" evidence="11">
    <location>
        <begin position="328"/>
        <end position="349"/>
    </location>
</feature>
<evidence type="ECO:0000256" key="2">
    <source>
        <dbReference type="ARBA" id="ARBA00004651"/>
    </source>
</evidence>
<reference evidence="14 15" key="1">
    <citation type="submission" date="2018-04" db="EMBL/GenBank/DDBJ databases">
        <title>Camelliibacillus theae gen. nov., sp. nov., isolated from Pu'er tea.</title>
        <authorList>
            <person name="Niu L."/>
        </authorList>
    </citation>
    <scope>NUCLEOTIDE SEQUENCE [LARGE SCALE GENOMIC DNA]</scope>
    <source>
        <strain evidence="14 15">T8</strain>
    </source>
</reference>
<evidence type="ECO:0000313" key="15">
    <source>
        <dbReference type="Proteomes" id="UP000245998"/>
    </source>
</evidence>
<dbReference type="InterPro" id="IPR008979">
    <property type="entry name" value="Galactose-bd-like_sf"/>
</dbReference>
<dbReference type="InterPro" id="IPR036890">
    <property type="entry name" value="HATPase_C_sf"/>
</dbReference>
<evidence type="ECO:0000256" key="7">
    <source>
        <dbReference type="ARBA" id="ARBA00022777"/>
    </source>
</evidence>
<evidence type="ECO:0000259" key="13">
    <source>
        <dbReference type="PROSITE" id="PS50110"/>
    </source>
</evidence>
<dbReference type="Pfam" id="PF02518">
    <property type="entry name" value="HATPase_c"/>
    <property type="match status" value="2"/>
</dbReference>
<dbReference type="AlphaFoldDB" id="A0A2U1JXU1"/>
<keyword evidence="11" id="KW-0812">Transmembrane</keyword>
<dbReference type="Pfam" id="PF00512">
    <property type="entry name" value="HisKA"/>
    <property type="match status" value="1"/>
</dbReference>
<dbReference type="PROSITE" id="PS50110">
    <property type="entry name" value="RESPONSE_REGULATORY"/>
    <property type="match status" value="1"/>
</dbReference>
<name>A0A2U1JXU1_9BACI</name>
<feature type="domain" description="Histidine kinase" evidence="12">
    <location>
        <begin position="432"/>
        <end position="648"/>
    </location>
</feature>
<feature type="modified residue" description="4-aspartylphosphate" evidence="10">
    <location>
        <position position="734"/>
    </location>
</feature>
<dbReference type="SUPFAM" id="SSF52172">
    <property type="entry name" value="CheY-like"/>
    <property type="match status" value="1"/>
</dbReference>
<dbReference type="SMART" id="SM00388">
    <property type="entry name" value="HisKA"/>
    <property type="match status" value="1"/>
</dbReference>
<evidence type="ECO:0000256" key="3">
    <source>
        <dbReference type="ARBA" id="ARBA00012438"/>
    </source>
</evidence>
<dbReference type="Gene3D" id="3.40.50.2300">
    <property type="match status" value="1"/>
</dbReference>